<proteinExistence type="predicted"/>
<protein>
    <submittedName>
        <fullName evidence="2">Uncharacterized protein</fullName>
    </submittedName>
</protein>
<evidence type="ECO:0000313" key="2">
    <source>
        <dbReference type="EnsemblMetazoa" id="Aqu2.1.36725_001"/>
    </source>
</evidence>
<dbReference type="InParanoid" id="A0A1X7V8V5"/>
<name>A0A1X7V8V5_AMPQE</name>
<accession>A0A1X7V8V5</accession>
<reference evidence="2" key="1">
    <citation type="submission" date="2017-05" db="UniProtKB">
        <authorList>
            <consortium name="EnsemblMetazoa"/>
        </authorList>
    </citation>
    <scope>IDENTIFICATION</scope>
</reference>
<evidence type="ECO:0000256" key="1">
    <source>
        <dbReference type="SAM" id="SignalP"/>
    </source>
</evidence>
<feature type="chain" id="PRO_5012349625" evidence="1">
    <location>
        <begin position="19"/>
        <end position="122"/>
    </location>
</feature>
<keyword evidence="1" id="KW-0732">Signal</keyword>
<sequence length="122" mass="13171">MCVIIILVWDATLPDSLAPSYCNIVTSGPKAVGALAESKKIAKYSSLSPNVCFVPVAIESLGSFGPRTVSFLKDLGRRISNYSGDLRTTEFLFQWLSVSIQRGVYANPAVALIQQLGFDISV</sequence>
<dbReference type="EnsemblMetazoa" id="Aqu2.1.36725_001">
    <property type="protein sequence ID" value="Aqu2.1.36725_001"/>
    <property type="gene ID" value="Aqu2.1.36725"/>
</dbReference>
<feature type="signal peptide" evidence="1">
    <location>
        <begin position="1"/>
        <end position="18"/>
    </location>
</feature>
<dbReference type="AlphaFoldDB" id="A0A1X7V8V5"/>
<organism evidence="2">
    <name type="scientific">Amphimedon queenslandica</name>
    <name type="common">Sponge</name>
    <dbReference type="NCBI Taxonomy" id="400682"/>
    <lineage>
        <taxon>Eukaryota</taxon>
        <taxon>Metazoa</taxon>
        <taxon>Porifera</taxon>
        <taxon>Demospongiae</taxon>
        <taxon>Heteroscleromorpha</taxon>
        <taxon>Haplosclerida</taxon>
        <taxon>Niphatidae</taxon>
        <taxon>Amphimedon</taxon>
    </lineage>
</organism>